<dbReference type="Gene3D" id="3.10.180.10">
    <property type="entry name" value="2,3-Dihydroxybiphenyl 1,2-Dioxygenase, domain 1"/>
    <property type="match status" value="1"/>
</dbReference>
<proteinExistence type="predicted"/>
<gene>
    <name evidence="2" type="ORF">M5X04_21775</name>
</gene>
<dbReference type="InterPro" id="IPR029068">
    <property type="entry name" value="Glyas_Bleomycin-R_OHBP_Dase"/>
</dbReference>
<keyword evidence="3" id="KW-1185">Reference proteome</keyword>
<evidence type="ECO:0000313" key="3">
    <source>
        <dbReference type="Proteomes" id="UP001527090"/>
    </source>
</evidence>
<dbReference type="RefSeq" id="WP_021256297.1">
    <property type="nucleotide sequence ID" value="NZ_JAMDLY010000017.1"/>
</dbReference>
<accession>A0ABT4EE35</accession>
<reference evidence="2 3" key="1">
    <citation type="submission" date="2022-05" db="EMBL/GenBank/DDBJ databases">
        <title>Genome Sequencing of Bee-Associated Microbes.</title>
        <authorList>
            <person name="Dunlap C."/>
        </authorList>
    </citation>
    <scope>NUCLEOTIDE SEQUENCE [LARGE SCALE GENOMIC DNA]</scope>
    <source>
        <strain evidence="2 3">NRRL NRS-750</strain>
    </source>
</reference>
<evidence type="ECO:0000259" key="1">
    <source>
        <dbReference type="Pfam" id="PF13468"/>
    </source>
</evidence>
<comment type="caution">
    <text evidence="2">The sequence shown here is derived from an EMBL/GenBank/DDBJ whole genome shotgun (WGS) entry which is preliminary data.</text>
</comment>
<evidence type="ECO:0000313" key="2">
    <source>
        <dbReference type="EMBL" id="MCY9531942.1"/>
    </source>
</evidence>
<organism evidence="2 3">
    <name type="scientific">Paenibacillus alvei</name>
    <name type="common">Bacillus alvei</name>
    <dbReference type="NCBI Taxonomy" id="44250"/>
    <lineage>
        <taxon>Bacteria</taxon>
        <taxon>Bacillati</taxon>
        <taxon>Bacillota</taxon>
        <taxon>Bacilli</taxon>
        <taxon>Bacillales</taxon>
        <taxon>Paenibacillaceae</taxon>
        <taxon>Paenibacillus</taxon>
    </lineage>
</organism>
<feature type="domain" description="Glyoxalase-like" evidence="1">
    <location>
        <begin position="8"/>
        <end position="225"/>
    </location>
</feature>
<dbReference type="EMBL" id="JAMDLY010000017">
    <property type="protein sequence ID" value="MCY9531942.1"/>
    <property type="molecule type" value="Genomic_DNA"/>
</dbReference>
<dbReference type="Pfam" id="PF13468">
    <property type="entry name" value="Glyoxalase_3"/>
    <property type="match status" value="1"/>
</dbReference>
<name>A0ABT4EE35_PAEAL</name>
<protein>
    <submittedName>
        <fullName evidence="2">VOC family protein</fullName>
    </submittedName>
</protein>
<dbReference type="InterPro" id="IPR025870">
    <property type="entry name" value="Glyoxalase-like_dom"/>
</dbReference>
<dbReference type="Proteomes" id="UP001527090">
    <property type="component" value="Unassembled WGS sequence"/>
</dbReference>
<sequence>MHAEIKFIHHVGHVVSDMEAALELYRKLGFVCSPPSYPVMSENEGEPSKPFGAANAHADFAGSFIEIVTVAQQGARIPDNAQLIPLQASPDVLQAIVEKIRRTVDTISRCLSRYEGAHILSFGTEDADKTAHRFKMRGIGHSGVNTVQRPLEVSKGEVIQLVPVRYLEIDGDNVLEGRLAVAENPPSTIMEKQVHPSHPNGATDLVESILCVDDSELDELTRRYGRYLECEAQTDGVAHFFNLEKARITIVPESRLSELLPGETAPPVPGFVGYVVAVRDISHTRYYLERNGVPVVEMASGDLFIPAASALGTAIVFRKVAAEGKQDIRSRKNRPHLMTDRGGLS</sequence>
<dbReference type="SUPFAM" id="SSF54593">
    <property type="entry name" value="Glyoxalase/Bleomycin resistance protein/Dihydroxybiphenyl dioxygenase"/>
    <property type="match status" value="1"/>
</dbReference>